<reference evidence="6" key="1">
    <citation type="journal article" date="2021" name="Nat. Commun.">
        <title>Genetic determinants of endophytism in the Arabidopsis root mycobiome.</title>
        <authorList>
            <person name="Mesny F."/>
            <person name="Miyauchi S."/>
            <person name="Thiergart T."/>
            <person name="Pickel B."/>
            <person name="Atanasova L."/>
            <person name="Karlsson M."/>
            <person name="Huettel B."/>
            <person name="Barry K.W."/>
            <person name="Haridas S."/>
            <person name="Chen C."/>
            <person name="Bauer D."/>
            <person name="Andreopoulos W."/>
            <person name="Pangilinan J."/>
            <person name="LaButti K."/>
            <person name="Riley R."/>
            <person name="Lipzen A."/>
            <person name="Clum A."/>
            <person name="Drula E."/>
            <person name="Henrissat B."/>
            <person name="Kohler A."/>
            <person name="Grigoriev I.V."/>
            <person name="Martin F.M."/>
            <person name="Hacquard S."/>
        </authorList>
    </citation>
    <scope>NUCLEOTIDE SEQUENCE</scope>
    <source>
        <strain evidence="6">MPI-CAGE-CH-0243</strain>
    </source>
</reference>
<dbReference type="AlphaFoldDB" id="A0A9P9DBB3"/>
<dbReference type="GO" id="GO:0016846">
    <property type="term" value="F:carbon-sulfur lyase activity"/>
    <property type="evidence" value="ECO:0007669"/>
    <property type="project" value="InterPro"/>
</dbReference>
<dbReference type="PROSITE" id="PS51891">
    <property type="entry name" value="CENP_V_GFA"/>
    <property type="match status" value="1"/>
</dbReference>
<evidence type="ECO:0000313" key="7">
    <source>
        <dbReference type="Proteomes" id="UP000700596"/>
    </source>
</evidence>
<dbReference type="PANTHER" id="PTHR33337:SF3">
    <property type="entry name" value="CENP-V_GFA DOMAIN-CONTAINING PROTEIN"/>
    <property type="match status" value="1"/>
</dbReference>
<organism evidence="6 7">
    <name type="scientific">Dendryphion nanum</name>
    <dbReference type="NCBI Taxonomy" id="256645"/>
    <lineage>
        <taxon>Eukaryota</taxon>
        <taxon>Fungi</taxon>
        <taxon>Dikarya</taxon>
        <taxon>Ascomycota</taxon>
        <taxon>Pezizomycotina</taxon>
        <taxon>Dothideomycetes</taxon>
        <taxon>Pleosporomycetidae</taxon>
        <taxon>Pleosporales</taxon>
        <taxon>Torulaceae</taxon>
        <taxon>Dendryphion</taxon>
    </lineage>
</organism>
<dbReference type="GO" id="GO:0046872">
    <property type="term" value="F:metal ion binding"/>
    <property type="evidence" value="ECO:0007669"/>
    <property type="project" value="UniProtKB-KW"/>
</dbReference>
<keyword evidence="7" id="KW-1185">Reference proteome</keyword>
<dbReference type="SUPFAM" id="SSF51316">
    <property type="entry name" value="Mss4-like"/>
    <property type="match status" value="1"/>
</dbReference>
<dbReference type="Proteomes" id="UP000700596">
    <property type="component" value="Unassembled WGS sequence"/>
</dbReference>
<evidence type="ECO:0000256" key="3">
    <source>
        <dbReference type="ARBA" id="ARBA00022833"/>
    </source>
</evidence>
<dbReference type="Pfam" id="PF04828">
    <property type="entry name" value="GFA"/>
    <property type="match status" value="1"/>
</dbReference>
<dbReference type="PANTHER" id="PTHR33337">
    <property type="entry name" value="GFA DOMAIN-CONTAINING PROTEIN"/>
    <property type="match status" value="1"/>
</dbReference>
<comment type="similarity">
    <text evidence="1">Belongs to the Gfa family.</text>
</comment>
<dbReference type="InterPro" id="IPR011057">
    <property type="entry name" value="Mss4-like_sf"/>
</dbReference>
<evidence type="ECO:0000256" key="4">
    <source>
        <dbReference type="ARBA" id="ARBA00023239"/>
    </source>
</evidence>
<protein>
    <submittedName>
        <fullName evidence="6">Mss4-like protein</fullName>
    </submittedName>
</protein>
<accession>A0A9P9DBB3</accession>
<feature type="domain" description="CENP-V/GFA" evidence="5">
    <location>
        <begin position="1"/>
        <end position="132"/>
    </location>
</feature>
<evidence type="ECO:0000256" key="1">
    <source>
        <dbReference type="ARBA" id="ARBA00005495"/>
    </source>
</evidence>
<evidence type="ECO:0000256" key="2">
    <source>
        <dbReference type="ARBA" id="ARBA00022723"/>
    </source>
</evidence>
<comment type="caution">
    <text evidence="6">The sequence shown here is derived from an EMBL/GenBank/DDBJ whole genome shotgun (WGS) entry which is preliminary data.</text>
</comment>
<name>A0A9P9DBB3_9PLEO</name>
<dbReference type="InterPro" id="IPR006913">
    <property type="entry name" value="CENP-V/GFA"/>
</dbReference>
<evidence type="ECO:0000259" key="5">
    <source>
        <dbReference type="PROSITE" id="PS51891"/>
    </source>
</evidence>
<dbReference type="OrthoDB" id="5290969at2759"/>
<dbReference type="EMBL" id="JAGMWT010000015">
    <property type="protein sequence ID" value="KAH7115852.1"/>
    <property type="molecule type" value="Genomic_DNA"/>
</dbReference>
<dbReference type="Gene3D" id="3.90.1590.10">
    <property type="entry name" value="glutathione-dependent formaldehyde- activating enzyme (gfa)"/>
    <property type="match status" value="1"/>
</dbReference>
<proteinExistence type="inferred from homology"/>
<keyword evidence="2" id="KW-0479">Metal-binding</keyword>
<gene>
    <name evidence="6" type="ORF">B0J11DRAFT_553060</name>
</gene>
<keyword evidence="3" id="KW-0862">Zinc</keyword>
<evidence type="ECO:0000313" key="6">
    <source>
        <dbReference type="EMBL" id="KAH7115852.1"/>
    </source>
</evidence>
<sequence length="143" mass="15685">MNGSCQCGAITFTTPTPQPTLLFHCHCIDCRKQSSSAFGTSAIFPFFALPSSPTLAVFQRACDSGRKQNCYFCSRCGCRILHAHIIEEEGKNPEVVAVKAGSLDGELDWISAKHIFCRTAVVTIPDGVDRWEAEPDFKGRAKK</sequence>
<keyword evidence="4" id="KW-0456">Lyase</keyword>